<feature type="disulfide bond" evidence="8">
    <location>
        <begin position="157"/>
        <end position="198"/>
    </location>
</feature>
<keyword evidence="8" id="KW-1015">Disulfide bond</keyword>
<dbReference type="Proteomes" id="UP000008143">
    <property type="component" value="Chromosome 7"/>
</dbReference>
<feature type="chain" id="PRO_5044663002" evidence="9">
    <location>
        <begin position="20"/>
        <end position="414"/>
    </location>
</feature>
<dbReference type="Pfam" id="PF14478">
    <property type="entry name" value="DUF4430"/>
    <property type="match status" value="1"/>
</dbReference>
<name>A0A803JXJ1_XENTR</name>
<evidence type="ECO:0000256" key="5">
    <source>
        <dbReference type="ARBA" id="ARBA00022729"/>
    </source>
</evidence>
<dbReference type="Reactome" id="R-XTR-9758881">
    <property type="pathway name" value="Uptake of dietary cobalamins into enterocytes"/>
</dbReference>
<keyword evidence="4" id="KW-0964">Secreted</keyword>
<proteinExistence type="inferred from homology"/>
<protein>
    <submittedName>
        <fullName evidence="11 13">Cobalamin binding intrinsic factor</fullName>
    </submittedName>
</protein>
<feature type="binding site" evidence="7">
    <location>
        <position position="236"/>
    </location>
    <ligand>
        <name>cyanocob(III)alamin</name>
        <dbReference type="ChEBI" id="CHEBI:17439"/>
    </ligand>
</feature>
<evidence type="ECO:0000256" key="9">
    <source>
        <dbReference type="SAM" id="SignalP"/>
    </source>
</evidence>
<keyword evidence="3" id="KW-0813">Transport</keyword>
<comment type="subcellular location">
    <subcellularLocation>
        <location evidence="1">Secreted</location>
    </subcellularLocation>
</comment>
<dbReference type="GO" id="GO:0031419">
    <property type="term" value="F:cobalamin binding"/>
    <property type="evidence" value="ECO:0000318"/>
    <property type="project" value="GO_Central"/>
</dbReference>
<dbReference type="Gene3D" id="1.50.10.20">
    <property type="match status" value="1"/>
</dbReference>
<evidence type="ECO:0000256" key="4">
    <source>
        <dbReference type="ARBA" id="ARBA00022525"/>
    </source>
</evidence>
<reference evidence="11" key="2">
    <citation type="submission" date="2021-03" db="UniProtKB">
        <authorList>
            <consortium name="Ensembl"/>
        </authorList>
    </citation>
    <scope>IDENTIFICATION</scope>
</reference>
<dbReference type="PANTHER" id="PTHR10559">
    <property type="entry name" value="TRANSCOBALAMIN-1/GASTRIC INTRINSIC FACTOR"/>
    <property type="match status" value="1"/>
</dbReference>
<keyword evidence="3" id="KW-0406">Ion transport</keyword>
<dbReference type="PANTHER" id="PTHR10559:SF15">
    <property type="entry name" value="COBALAMIN BINDING INTRINSIC FACTOR"/>
    <property type="match status" value="1"/>
</dbReference>
<evidence type="ECO:0000256" key="6">
    <source>
        <dbReference type="ARBA" id="ARBA00023285"/>
    </source>
</evidence>
<evidence type="ECO:0000256" key="1">
    <source>
        <dbReference type="ARBA" id="ARBA00004613"/>
    </source>
</evidence>
<dbReference type="AlphaFoldDB" id="A0A803JXJ1"/>
<accession>A0A803JXJ1</accession>
<feature type="signal peptide" evidence="9">
    <location>
        <begin position="1"/>
        <end position="19"/>
    </location>
</feature>
<dbReference type="GO" id="GO:0006824">
    <property type="term" value="P:cobalt ion transport"/>
    <property type="evidence" value="ECO:0007669"/>
    <property type="project" value="UniProtKB-KW"/>
</dbReference>
<feature type="binding site" evidence="7">
    <location>
        <position position="392"/>
    </location>
    <ligand>
        <name>cyanocob(III)alamin</name>
        <dbReference type="ChEBI" id="CHEBI:17439"/>
    </ligand>
</feature>
<dbReference type="Xenbase" id="XB-GENE-22068156">
    <property type="gene designation" value="cblif"/>
</dbReference>
<dbReference type="OrthoDB" id="6343110at2759"/>
<dbReference type="Gene3D" id="2.170.130.30">
    <property type="match status" value="1"/>
</dbReference>
<dbReference type="GeneTree" id="ENSGT00530000063370"/>
<dbReference type="AGR" id="Xenbase:XB-GENE-22068156"/>
<dbReference type="OMA" id="AYNVEAQ"/>
<reference evidence="11" key="1">
    <citation type="journal article" date="2010" name="Science">
        <title>The genome of the Western clawed frog Xenopus tropicalis.</title>
        <authorList>
            <person name="Hellsten U."/>
            <person name="Harland R.M."/>
            <person name="Gilchrist M.J."/>
            <person name="Hendrix D."/>
            <person name="Jurka J."/>
            <person name="Kapitonov V."/>
            <person name="Ovcharenko I."/>
            <person name="Putnam N.H."/>
            <person name="Shu S."/>
            <person name="Taher L."/>
            <person name="Blitz I.L."/>
            <person name="Blumberg B."/>
            <person name="Dichmann D.S."/>
            <person name="Dubchak I."/>
            <person name="Amaya E."/>
            <person name="Detter J.C."/>
            <person name="Fletcher R."/>
            <person name="Gerhard D.S."/>
            <person name="Goodstein D."/>
            <person name="Graves T."/>
            <person name="Grigoriev I.V."/>
            <person name="Grimwood J."/>
            <person name="Kawashima T."/>
            <person name="Lindquist E."/>
            <person name="Lucas S.M."/>
            <person name="Mead P.E."/>
            <person name="Mitros T."/>
            <person name="Ogino H."/>
            <person name="Ohta Y."/>
            <person name="Poliakov A.V."/>
            <person name="Pollet N."/>
            <person name="Robert J."/>
            <person name="Salamov A."/>
            <person name="Sater A.K."/>
            <person name="Schmutz J."/>
            <person name="Terry A."/>
            <person name="Vize P.D."/>
            <person name="Warren W.C."/>
            <person name="Wells D."/>
            <person name="Wills A."/>
            <person name="Wilson R.K."/>
            <person name="Zimmerman L.B."/>
            <person name="Zorn A.M."/>
            <person name="Grainger R."/>
            <person name="Grammer T."/>
            <person name="Khokha M.K."/>
            <person name="Richardson P.M."/>
            <person name="Rokhsar D.S."/>
        </authorList>
    </citation>
    <scope>NUCLEOTIDE SEQUENCE [LARGE SCALE GENOMIC DNA]</scope>
    <source>
        <strain evidence="11">Nigerian</strain>
    </source>
</reference>
<feature type="disulfide bond" evidence="8">
    <location>
        <begin position="23"/>
        <end position="261"/>
    </location>
</feature>
<feature type="domain" description="Transcobalamin-like C-terminal" evidence="10">
    <location>
        <begin position="336"/>
        <end position="408"/>
    </location>
</feature>
<organism evidence="11">
    <name type="scientific">Xenopus tropicalis</name>
    <name type="common">Western clawed frog</name>
    <name type="synonym">Silurana tropicalis</name>
    <dbReference type="NCBI Taxonomy" id="8364"/>
    <lineage>
        <taxon>Eukaryota</taxon>
        <taxon>Metazoa</taxon>
        <taxon>Chordata</taxon>
        <taxon>Craniata</taxon>
        <taxon>Vertebrata</taxon>
        <taxon>Euteleostomi</taxon>
        <taxon>Amphibia</taxon>
        <taxon>Batrachia</taxon>
        <taxon>Anura</taxon>
        <taxon>Pipoidea</taxon>
        <taxon>Pipidae</taxon>
        <taxon>Xenopodinae</taxon>
        <taxon>Xenopus</taxon>
        <taxon>Silurana</taxon>
    </lineage>
</organism>
<dbReference type="GO" id="GO:0005615">
    <property type="term" value="C:extracellular space"/>
    <property type="evidence" value="ECO:0000318"/>
    <property type="project" value="GO_Central"/>
</dbReference>
<feature type="binding site" evidence="7">
    <location>
        <position position="414"/>
    </location>
    <ligand>
        <name>cyanocob(III)alamin</name>
        <dbReference type="ChEBI" id="CHEBI:17439"/>
    </ligand>
</feature>
<dbReference type="InterPro" id="IPR027954">
    <property type="entry name" value="Transcobalamin-like_C"/>
</dbReference>
<evidence type="ECO:0000256" key="8">
    <source>
        <dbReference type="PIRSR" id="PIRSR602157-2"/>
    </source>
</evidence>
<dbReference type="CTD" id="2694"/>
<feature type="binding site" evidence="7">
    <location>
        <position position="187"/>
    </location>
    <ligand>
        <name>cyanocob(III)alamin</name>
        <dbReference type="ChEBI" id="CHEBI:17439"/>
    </ligand>
</feature>
<dbReference type="KEGG" id="xtr:100490215"/>
<dbReference type="RefSeq" id="XP_031762457.1">
    <property type="nucleotide sequence ID" value="XM_031906597.1"/>
</dbReference>
<evidence type="ECO:0000313" key="12">
    <source>
        <dbReference type="Proteomes" id="UP000008143"/>
    </source>
</evidence>
<dbReference type="Reactome" id="R-XTR-6798695">
    <property type="pathway name" value="Neutrophil degranulation"/>
</dbReference>
<dbReference type="Pfam" id="PF01122">
    <property type="entry name" value="Cobalamin_bind"/>
    <property type="match status" value="1"/>
</dbReference>
<sequence>MQWLVFCAKILICISIAYANIQCSVSDKETALVTALLVNLERTVEANSPPDPSVLLALTLGSSIDTDAKILLTQQLKEDLAMKVSQDLPFSSGRLALYTLALRSSCCDPTKIPTAKGDINLVYMLEEKTQEEIASIENTQSPLTTLYQVALDVLALCVMSSPEAFQAAYTLSKVIPPNPSGHSFSVDTAAIGVMGFTCVLAMDGVPPQMLKAMKMAHSTLLTLILSELKSDGVIGNIYTTGLAGQALTSAQSYYTPEYWNCPCTLQQVLQQIPLGTFAQPGPASQVLPFLNGKNYVNVKDIQCSYNANPITVEYTIVNNLVGDNFKSFIQISVNEGSTLLQVMAKAAEDNPKEFSFKTEETSFGPFVTTINHLSGSNNDKTFWQFFSGSTPLNEGVGVYKPSNKEHILAIFSKY</sequence>
<gene>
    <name evidence="11 13 14" type="primary">cblif</name>
</gene>
<dbReference type="InterPro" id="IPR051588">
    <property type="entry name" value="Cobalamin_Transport"/>
</dbReference>
<dbReference type="InterPro" id="IPR002157">
    <property type="entry name" value="Cbl-bd_prot"/>
</dbReference>
<keyword evidence="6 7" id="KW-0170">Cobalt</keyword>
<keyword evidence="5 9" id="KW-0732">Signal</keyword>
<keyword evidence="3" id="KW-0171">Cobalt transport</keyword>
<evidence type="ECO:0000313" key="11">
    <source>
        <dbReference type="Ensembl" id="ENSXETP00000112748"/>
    </source>
</evidence>
<evidence type="ECO:0000313" key="14">
    <source>
        <dbReference type="Xenbase" id="XB-GENE-22068156"/>
    </source>
</evidence>
<dbReference type="GeneID" id="100490215"/>
<feature type="binding site" evidence="7">
    <location>
        <begin position="144"/>
        <end position="148"/>
    </location>
    <ligand>
        <name>cyanocob(III)alamin</name>
        <dbReference type="ChEBI" id="CHEBI:17439"/>
    </ligand>
</feature>
<dbReference type="Ensembl" id="ENSXETT00000120392">
    <property type="protein sequence ID" value="ENSXETP00000112748"/>
    <property type="gene ID" value="ENSXETG00000043809"/>
</dbReference>
<evidence type="ECO:0000256" key="3">
    <source>
        <dbReference type="ARBA" id="ARBA00022426"/>
    </source>
</evidence>
<evidence type="ECO:0000256" key="7">
    <source>
        <dbReference type="PIRSR" id="PIRSR602157-1"/>
    </source>
</evidence>
<reference evidence="13" key="3">
    <citation type="submission" date="2025-04" db="UniProtKB">
        <authorList>
            <consortium name="RefSeq"/>
        </authorList>
    </citation>
    <scope>IDENTIFICATION</scope>
    <source>
        <strain evidence="13">Nigerian</strain>
        <tissue evidence="13">Liver and blood</tissue>
    </source>
</reference>
<keyword evidence="12" id="KW-1185">Reference proteome</keyword>
<dbReference type="GO" id="GO:0015889">
    <property type="term" value="P:cobalamin transport"/>
    <property type="evidence" value="ECO:0000318"/>
    <property type="project" value="GO_Central"/>
</dbReference>
<dbReference type="Reactome" id="R-XTR-9758890">
    <property type="pathway name" value="Transport of RCbl within the body"/>
</dbReference>
<evidence type="ECO:0000259" key="10">
    <source>
        <dbReference type="Pfam" id="PF14478"/>
    </source>
</evidence>
<evidence type="ECO:0000256" key="2">
    <source>
        <dbReference type="ARBA" id="ARBA00006449"/>
    </source>
</evidence>
<comment type="similarity">
    <text evidence="2">Belongs to the eukaryotic cobalamin transport proteins family.</text>
</comment>
<evidence type="ECO:0000313" key="13">
    <source>
        <dbReference type="RefSeq" id="XP_031762457.1"/>
    </source>
</evidence>
<feature type="binding site" evidence="7">
    <location>
        <position position="285"/>
    </location>
    <ligand>
        <name>cyanocob(III)alamin</name>
        <dbReference type="ChEBI" id="CHEBI:17439"/>
    </ligand>
</feature>